<keyword evidence="10" id="KW-1185">Reference proteome</keyword>
<gene>
    <name evidence="9" type="ORF">GGQ57_004443</name>
</gene>
<evidence type="ECO:0000259" key="8">
    <source>
        <dbReference type="Pfam" id="PF12704"/>
    </source>
</evidence>
<evidence type="ECO:0000256" key="1">
    <source>
        <dbReference type="ARBA" id="ARBA00004651"/>
    </source>
</evidence>
<feature type="transmembrane region" description="Helical" evidence="6">
    <location>
        <begin position="20"/>
        <end position="41"/>
    </location>
</feature>
<dbReference type="Pfam" id="PF12704">
    <property type="entry name" value="MacB_PCD"/>
    <property type="match status" value="2"/>
</dbReference>
<comment type="subcellular location">
    <subcellularLocation>
        <location evidence="1">Cell membrane</location>
        <topology evidence="1">Multi-pass membrane protein</topology>
    </subcellularLocation>
</comment>
<comment type="caution">
    <text evidence="9">The sequence shown here is derived from an EMBL/GenBank/DDBJ whole genome shotgun (WGS) entry which is preliminary data.</text>
</comment>
<evidence type="ECO:0000256" key="5">
    <source>
        <dbReference type="ARBA" id="ARBA00023136"/>
    </source>
</evidence>
<feature type="transmembrane region" description="Helical" evidence="6">
    <location>
        <begin position="777"/>
        <end position="799"/>
    </location>
</feature>
<dbReference type="PANTHER" id="PTHR30572">
    <property type="entry name" value="MEMBRANE COMPONENT OF TRANSPORTER-RELATED"/>
    <property type="match status" value="1"/>
</dbReference>
<feature type="transmembrane region" description="Helical" evidence="6">
    <location>
        <begin position="385"/>
        <end position="412"/>
    </location>
</feature>
<dbReference type="RefSeq" id="WP_183672136.1">
    <property type="nucleotide sequence ID" value="NZ_BMPB01000009.1"/>
</dbReference>
<evidence type="ECO:0000259" key="7">
    <source>
        <dbReference type="Pfam" id="PF02687"/>
    </source>
</evidence>
<dbReference type="PANTHER" id="PTHR30572:SF18">
    <property type="entry name" value="ABC-TYPE MACROLIDE FAMILY EXPORT SYSTEM PERMEASE COMPONENT 2"/>
    <property type="match status" value="1"/>
</dbReference>
<keyword evidence="4 6" id="KW-1133">Transmembrane helix</keyword>
<dbReference type="InterPro" id="IPR050250">
    <property type="entry name" value="Macrolide_Exporter_MacB"/>
</dbReference>
<evidence type="ECO:0000313" key="10">
    <source>
        <dbReference type="Proteomes" id="UP000533637"/>
    </source>
</evidence>
<feature type="domain" description="ABC3 transporter permease C-terminal" evidence="7">
    <location>
        <begin position="696"/>
        <end position="809"/>
    </location>
</feature>
<accession>A0ABR6KSN7</accession>
<name>A0ABR6KSN7_9BACT</name>
<reference evidence="9 10" key="1">
    <citation type="submission" date="2020-08" db="EMBL/GenBank/DDBJ databases">
        <title>Genomic Encyclopedia of Type Strains, Phase IV (KMG-IV): sequencing the most valuable type-strain genomes for metagenomic binning, comparative biology and taxonomic classification.</title>
        <authorList>
            <person name="Goeker M."/>
        </authorList>
    </citation>
    <scope>NUCLEOTIDE SEQUENCE [LARGE SCALE GENOMIC DNA]</scope>
    <source>
        <strain evidence="9 10">DSM 102983</strain>
    </source>
</reference>
<feature type="transmembrane region" description="Helical" evidence="6">
    <location>
        <begin position="340"/>
        <end position="365"/>
    </location>
</feature>
<evidence type="ECO:0000256" key="6">
    <source>
        <dbReference type="SAM" id="Phobius"/>
    </source>
</evidence>
<protein>
    <submittedName>
        <fullName evidence="9">ABC transport system permease protein</fullName>
    </submittedName>
</protein>
<feature type="transmembrane region" description="Helical" evidence="6">
    <location>
        <begin position="693"/>
        <end position="717"/>
    </location>
</feature>
<dbReference type="EMBL" id="JACHOC010000010">
    <property type="protein sequence ID" value="MBB4624512.1"/>
    <property type="molecule type" value="Genomic_DNA"/>
</dbReference>
<proteinExistence type="predicted"/>
<keyword evidence="2" id="KW-1003">Cell membrane</keyword>
<evidence type="ECO:0000313" key="9">
    <source>
        <dbReference type="EMBL" id="MBB4624512.1"/>
    </source>
</evidence>
<evidence type="ECO:0000256" key="2">
    <source>
        <dbReference type="ARBA" id="ARBA00022475"/>
    </source>
</evidence>
<keyword evidence="5 6" id="KW-0472">Membrane</keyword>
<feature type="domain" description="ABC3 transporter permease C-terminal" evidence="7">
    <location>
        <begin position="295"/>
        <end position="413"/>
    </location>
</feature>
<organism evidence="9 10">
    <name type="scientific">Parabacteroides faecis</name>
    <dbReference type="NCBI Taxonomy" id="1217282"/>
    <lineage>
        <taxon>Bacteria</taxon>
        <taxon>Pseudomonadati</taxon>
        <taxon>Bacteroidota</taxon>
        <taxon>Bacteroidia</taxon>
        <taxon>Bacteroidales</taxon>
        <taxon>Tannerellaceae</taxon>
        <taxon>Parabacteroides</taxon>
    </lineage>
</organism>
<feature type="transmembrane region" description="Helical" evidence="6">
    <location>
        <begin position="737"/>
        <end position="757"/>
    </location>
</feature>
<dbReference type="InterPro" id="IPR003838">
    <property type="entry name" value="ABC3_permease_C"/>
</dbReference>
<evidence type="ECO:0000256" key="4">
    <source>
        <dbReference type="ARBA" id="ARBA00022989"/>
    </source>
</evidence>
<evidence type="ECO:0000256" key="3">
    <source>
        <dbReference type="ARBA" id="ARBA00022692"/>
    </source>
</evidence>
<feature type="domain" description="MacB-like periplasmic core" evidence="8">
    <location>
        <begin position="19"/>
        <end position="218"/>
    </location>
</feature>
<dbReference type="Proteomes" id="UP000533637">
    <property type="component" value="Unassembled WGS sequence"/>
</dbReference>
<feature type="transmembrane region" description="Helical" evidence="6">
    <location>
        <begin position="433"/>
        <end position="454"/>
    </location>
</feature>
<dbReference type="InterPro" id="IPR025857">
    <property type="entry name" value="MacB_PCD"/>
</dbReference>
<sequence length="815" mass="91834">MQSTFKNLLYVLKRYKLATVTNLLGLSFAFLLFIVICIHVSHEYSFDASLTNREKIFQLENMRNDGIWEANFSRPQLERFIAASPYIEAAAVTNNLVCSSIRFGVSAGKGPDALSYMEQVERITQEYTKVFGFELIAGSSDCLKRPEGMLVSESMARKLFGEENPIGKPVYFSEFAGAEGSIIYGLSFEPAYIVGGVFRDFPENTRVKNALYIPIMEKEMMEDWNTGLYYCCLLMSSPESASVTTEKYMADSRDFLKDFAIDDIRLRPLSDLYFGQQVRADAAPVGNKLRTNMLFFIAILIIGIALVNYINLSIALAPIRTKSITIQKVLGSSDATLRKYLVLESLGVSILAFFFALLLVFLLNNVQWIIGMLGHPLDLYSNWKILVWTFLLAVGSGILAGMYPAFYITSFPPVMALNKSFTLSDRAKITRKLLIGFQFVISITLVVGVLFVFLQNKYIGNVDLGFNKENVLEVRLSMGAALKKSELFKSRLLESPDISNVSFSEFKFVSDESRSFIGYNYRGQHYYMSWLGVSTDFPELMDIKMIAGRNFRPSDEAPDNTQAVCILSETAAREIASRFTTEELGDISEMVGTSIMDNDVPVRIVGIFEDVHYESLYKELRPMGLWTSAKDHYRRSVPERYSYVKIAGGNPRPAIEHIRKVTDELIPGYPVDIHFFDTALDELYSKSQRQGTLVTILCFLAVFLSLVGVFGLVIFELQGREKEIAVRKVLGSTVRQILWMLNSSFLRIAIVCFVISIPVAYYGVNVWLQSFAYKTPVYLWVFLVALVIIVVLTALTVTFQSYRAAMANPASKLGH</sequence>
<keyword evidence="3 6" id="KW-0812">Transmembrane</keyword>
<feature type="transmembrane region" description="Helical" evidence="6">
    <location>
        <begin position="293"/>
        <end position="319"/>
    </location>
</feature>
<feature type="domain" description="MacB-like periplasmic core" evidence="8">
    <location>
        <begin position="440"/>
        <end position="647"/>
    </location>
</feature>
<dbReference type="Pfam" id="PF02687">
    <property type="entry name" value="FtsX"/>
    <property type="match status" value="2"/>
</dbReference>